<evidence type="ECO:0000313" key="1">
    <source>
        <dbReference type="EMBL" id="GBB89724.1"/>
    </source>
</evidence>
<protein>
    <submittedName>
        <fullName evidence="1">Uncharacterized protein</fullName>
    </submittedName>
</protein>
<sequence length="229" mass="27239">MVTEFILKPWITRLEEEYVCWYSGEWTLSAWKEREKYQVIFEILEGKNTRCLFESFMPDGASIVQFTRAHAWKFISKNEIKISSFSIQVAQVSLSHDCNFHDGATGVLRPATCSHDEKLEMLKTCKDIEFILKPWITRLEEEYVCWYSGEWTLSAWKEREKYQVIFEILEGKNTRCLFESFMPDGASIVQFTRAHAWKVINQNNIQLTRILYFDTYEKIATCDYHKIKY</sequence>
<dbReference type="AlphaFoldDB" id="A0A2Z6QWV2"/>
<keyword evidence="2" id="KW-1185">Reference proteome</keyword>
<dbReference type="EMBL" id="BEXD01000724">
    <property type="protein sequence ID" value="GBB89724.1"/>
    <property type="molecule type" value="Genomic_DNA"/>
</dbReference>
<accession>A0A2Z6QWV2</accession>
<name>A0A2Z6QWV2_9GLOM</name>
<organism evidence="1 2">
    <name type="scientific">Rhizophagus clarus</name>
    <dbReference type="NCBI Taxonomy" id="94130"/>
    <lineage>
        <taxon>Eukaryota</taxon>
        <taxon>Fungi</taxon>
        <taxon>Fungi incertae sedis</taxon>
        <taxon>Mucoromycota</taxon>
        <taxon>Glomeromycotina</taxon>
        <taxon>Glomeromycetes</taxon>
        <taxon>Glomerales</taxon>
        <taxon>Glomeraceae</taxon>
        <taxon>Rhizophagus</taxon>
    </lineage>
</organism>
<dbReference type="Proteomes" id="UP000247702">
    <property type="component" value="Unassembled WGS sequence"/>
</dbReference>
<reference evidence="1 2" key="1">
    <citation type="submission" date="2017-11" db="EMBL/GenBank/DDBJ databases">
        <title>The genome of Rhizophagus clarus HR1 reveals common genetic basis of auxotrophy among arbuscular mycorrhizal fungi.</title>
        <authorList>
            <person name="Kobayashi Y."/>
        </authorList>
    </citation>
    <scope>NUCLEOTIDE SEQUENCE [LARGE SCALE GENOMIC DNA]</scope>
    <source>
        <strain evidence="1 2">HR1</strain>
    </source>
</reference>
<proteinExistence type="predicted"/>
<comment type="caution">
    <text evidence="1">The sequence shown here is derived from an EMBL/GenBank/DDBJ whole genome shotgun (WGS) entry which is preliminary data.</text>
</comment>
<evidence type="ECO:0000313" key="2">
    <source>
        <dbReference type="Proteomes" id="UP000247702"/>
    </source>
</evidence>
<gene>
    <name evidence="1" type="ORF">RclHR1_01650031</name>
</gene>